<comment type="caution">
    <text evidence="7">The sequence shown here is derived from an EMBL/GenBank/DDBJ whole genome shotgun (WGS) entry which is preliminary data.</text>
</comment>
<keyword evidence="6" id="KW-0539">Nucleus</keyword>
<evidence type="ECO:0000313" key="7">
    <source>
        <dbReference type="EMBL" id="KAH3674265.1"/>
    </source>
</evidence>
<dbReference type="EMBL" id="JAEUBG010005547">
    <property type="protein sequence ID" value="KAH3674265.1"/>
    <property type="molecule type" value="Genomic_DNA"/>
</dbReference>
<dbReference type="GO" id="GO:0000974">
    <property type="term" value="C:Prp19 complex"/>
    <property type="evidence" value="ECO:0007669"/>
    <property type="project" value="TreeGrafter"/>
</dbReference>
<dbReference type="GO" id="GO:0071011">
    <property type="term" value="C:precatalytic spliceosome"/>
    <property type="evidence" value="ECO:0007669"/>
    <property type="project" value="TreeGrafter"/>
</dbReference>
<dbReference type="Proteomes" id="UP000774326">
    <property type="component" value="Unassembled WGS sequence"/>
</dbReference>
<evidence type="ECO:0000256" key="3">
    <source>
        <dbReference type="ARBA" id="ARBA00022664"/>
    </source>
</evidence>
<evidence type="ECO:0008006" key="9">
    <source>
        <dbReference type="Google" id="ProtNLM"/>
    </source>
</evidence>
<evidence type="ECO:0000256" key="4">
    <source>
        <dbReference type="ARBA" id="ARBA00022728"/>
    </source>
</evidence>
<keyword evidence="3" id="KW-0507">mRNA processing</keyword>
<accession>A0A9P8PML6</accession>
<protein>
    <recommendedName>
        <fullName evidence="9">Pre-mRNA-splicing factor SPF27</fullName>
    </recommendedName>
</protein>
<evidence type="ECO:0000256" key="5">
    <source>
        <dbReference type="ARBA" id="ARBA00023187"/>
    </source>
</evidence>
<dbReference type="PANTHER" id="PTHR13296">
    <property type="entry name" value="BCAS2 PROTEIN"/>
    <property type="match status" value="1"/>
</dbReference>
<dbReference type="GO" id="GO:0071013">
    <property type="term" value="C:catalytic step 2 spliceosome"/>
    <property type="evidence" value="ECO:0007669"/>
    <property type="project" value="TreeGrafter"/>
</dbReference>
<evidence type="ECO:0000256" key="1">
    <source>
        <dbReference type="ARBA" id="ARBA00004123"/>
    </source>
</evidence>
<gene>
    <name evidence="7" type="ORF">WICPIJ_009628</name>
</gene>
<comment type="similarity">
    <text evidence="2">Belongs to the SPF27 family.</text>
</comment>
<keyword evidence="4" id="KW-0747">Spliceosome</keyword>
<dbReference type="InterPro" id="IPR008409">
    <property type="entry name" value="SPF27"/>
</dbReference>
<sequence>MSVIYEPLDSLPYIDDDISDLQRTQIDDLISKELSTQDLTQLHPSITVTKPDISLIRNIKEDQILKEDFTLGGVDLQRYSSNLTNSETLQQTISYTYLQSQSMLLSLTHSPNQWLTTNSQLQQANSLLESETRTKRQKINEINDYRETKQLEVKPTLRYLEEQWEGSIQRNLDLGVELLRMRVEKE</sequence>
<keyword evidence="8" id="KW-1185">Reference proteome</keyword>
<comment type="subcellular location">
    <subcellularLocation>
        <location evidence="1">Nucleus</location>
    </subcellularLocation>
</comment>
<dbReference type="GO" id="GO:0008380">
    <property type="term" value="P:RNA splicing"/>
    <property type="evidence" value="ECO:0007669"/>
    <property type="project" value="UniProtKB-KW"/>
</dbReference>
<organism evidence="7 8">
    <name type="scientific">Wickerhamomyces pijperi</name>
    <name type="common">Yeast</name>
    <name type="synonym">Pichia pijperi</name>
    <dbReference type="NCBI Taxonomy" id="599730"/>
    <lineage>
        <taxon>Eukaryota</taxon>
        <taxon>Fungi</taxon>
        <taxon>Dikarya</taxon>
        <taxon>Ascomycota</taxon>
        <taxon>Saccharomycotina</taxon>
        <taxon>Saccharomycetes</taxon>
        <taxon>Phaffomycetales</taxon>
        <taxon>Wickerhamomycetaceae</taxon>
        <taxon>Wickerhamomyces</taxon>
    </lineage>
</organism>
<dbReference type="Pfam" id="PF05700">
    <property type="entry name" value="BCAS2"/>
    <property type="match status" value="1"/>
</dbReference>
<reference evidence="7" key="1">
    <citation type="journal article" date="2021" name="Open Biol.">
        <title>Shared evolutionary footprints suggest mitochondrial oxidative damage underlies multiple complex I losses in fungi.</title>
        <authorList>
            <person name="Schikora-Tamarit M.A."/>
            <person name="Marcet-Houben M."/>
            <person name="Nosek J."/>
            <person name="Gabaldon T."/>
        </authorList>
    </citation>
    <scope>NUCLEOTIDE SEQUENCE</scope>
    <source>
        <strain evidence="7">CBS2887</strain>
    </source>
</reference>
<dbReference type="GO" id="GO:0006397">
    <property type="term" value="P:mRNA processing"/>
    <property type="evidence" value="ECO:0007669"/>
    <property type="project" value="UniProtKB-KW"/>
</dbReference>
<reference evidence="7" key="2">
    <citation type="submission" date="2021-01" db="EMBL/GenBank/DDBJ databases">
        <authorList>
            <person name="Schikora-Tamarit M.A."/>
        </authorList>
    </citation>
    <scope>NUCLEOTIDE SEQUENCE</scope>
    <source>
        <strain evidence="7">CBS2887</strain>
    </source>
</reference>
<proteinExistence type="inferred from homology"/>
<dbReference type="OrthoDB" id="205794at2759"/>
<name>A0A9P8PML6_WICPI</name>
<evidence type="ECO:0000256" key="2">
    <source>
        <dbReference type="ARBA" id="ARBA00010788"/>
    </source>
</evidence>
<dbReference type="AlphaFoldDB" id="A0A9P8PML6"/>
<dbReference type="PANTHER" id="PTHR13296:SF0">
    <property type="entry name" value="PRE-MRNA-SPLICING FACTOR SPF27"/>
    <property type="match status" value="1"/>
</dbReference>
<evidence type="ECO:0000313" key="8">
    <source>
        <dbReference type="Proteomes" id="UP000774326"/>
    </source>
</evidence>
<evidence type="ECO:0000256" key="6">
    <source>
        <dbReference type="ARBA" id="ARBA00023242"/>
    </source>
</evidence>
<keyword evidence="5" id="KW-0508">mRNA splicing</keyword>